<dbReference type="EMBL" id="VFJB01000005">
    <property type="protein sequence ID" value="KAA0258099.1"/>
    <property type="molecule type" value="Genomic_DNA"/>
</dbReference>
<name>A0A5A8F402_9BACT</name>
<evidence type="ECO:0000313" key="2">
    <source>
        <dbReference type="Proteomes" id="UP000322876"/>
    </source>
</evidence>
<evidence type="ECO:0000313" key="1">
    <source>
        <dbReference type="EMBL" id="KAA0258099.1"/>
    </source>
</evidence>
<dbReference type="AlphaFoldDB" id="A0A5A8F402"/>
<accession>A0A5A8F402</accession>
<evidence type="ECO:0008006" key="3">
    <source>
        <dbReference type="Google" id="ProtNLM"/>
    </source>
</evidence>
<dbReference type="Proteomes" id="UP000322876">
    <property type="component" value="Unassembled WGS sequence"/>
</dbReference>
<keyword evidence="2" id="KW-1185">Reference proteome</keyword>
<reference evidence="1 2" key="1">
    <citation type="submission" date="2019-06" db="EMBL/GenBank/DDBJ databases">
        <title>Genomic insights into carbon and energy metabolism of Deferribacter autotrophicus revealed new metabolic traits in the phylum Deferribacteres.</title>
        <authorList>
            <person name="Slobodkin A.I."/>
            <person name="Slobodkina G.B."/>
            <person name="Allioux M."/>
            <person name="Alain K."/>
            <person name="Jebbar M."/>
            <person name="Shadrin V."/>
            <person name="Kublanov I.V."/>
            <person name="Toshchakov S.V."/>
            <person name="Bonch-Osmolovskaya E.A."/>
        </authorList>
    </citation>
    <scope>NUCLEOTIDE SEQUENCE [LARGE SCALE GENOMIC DNA]</scope>
    <source>
        <strain evidence="1 2">SL50</strain>
    </source>
</reference>
<dbReference type="OrthoDB" id="9826516at2"/>
<dbReference type="RefSeq" id="WP_149266420.1">
    <property type="nucleotide sequence ID" value="NZ_VFJB01000005.1"/>
</dbReference>
<sequence length="242" mass="28343">MKKVIILIAVLFLIAAGTVWYYLNSATYKLYREAAALAEEEKYHEAYAKIIESLKYYKFNKKSLVLKARLYKIIKAEEDYKKAERLYKEAKKAYFIEDYETAKKYIAECFDLLINIPSDVPIKEKADMLLEEVKKDIDRFSIVISKAYINKALTLSAKGDYVAAYEYLERLGFENEKVKRLKMDFAFEIGNKRYTYVLSHKGSADKTYINDAIYWLSKVDKTHPKYEMAQKELKVLKGLLSK</sequence>
<comment type="caution">
    <text evidence="1">The sequence shown here is derived from an EMBL/GenBank/DDBJ whole genome shotgun (WGS) entry which is preliminary data.</text>
</comment>
<gene>
    <name evidence="1" type="ORF">FHQ18_06795</name>
</gene>
<organism evidence="1 2">
    <name type="scientific">Deferribacter autotrophicus</name>
    <dbReference type="NCBI Taxonomy" id="500465"/>
    <lineage>
        <taxon>Bacteria</taxon>
        <taxon>Pseudomonadati</taxon>
        <taxon>Deferribacterota</taxon>
        <taxon>Deferribacteres</taxon>
        <taxon>Deferribacterales</taxon>
        <taxon>Deferribacteraceae</taxon>
        <taxon>Deferribacter</taxon>
    </lineage>
</organism>
<proteinExistence type="predicted"/>
<protein>
    <recommendedName>
        <fullName evidence="3">Tetratricopeptide repeat protein</fullName>
    </recommendedName>
</protein>